<name>A0A2T1HN36_9HYPH</name>
<keyword evidence="1" id="KW-0812">Transmembrane</keyword>
<dbReference type="EMBL" id="PVZS01000032">
    <property type="protein sequence ID" value="PSC03052.1"/>
    <property type="molecule type" value="Genomic_DNA"/>
</dbReference>
<feature type="transmembrane region" description="Helical" evidence="1">
    <location>
        <begin position="35"/>
        <end position="58"/>
    </location>
</feature>
<gene>
    <name evidence="2" type="ORF">SLNSH_20715</name>
</gene>
<accession>A0A2T1HN36</accession>
<comment type="caution">
    <text evidence="2">The sequence shown here is derived from an EMBL/GenBank/DDBJ whole genome shotgun (WGS) entry which is preliminary data.</text>
</comment>
<dbReference type="OrthoDB" id="7433565at2"/>
<dbReference type="RefSeq" id="WP_106339539.1">
    <property type="nucleotide sequence ID" value="NZ_PVZS01000032.1"/>
</dbReference>
<organism evidence="2 3">
    <name type="scientific">Alsobacter soli</name>
    <dbReference type="NCBI Taxonomy" id="2109933"/>
    <lineage>
        <taxon>Bacteria</taxon>
        <taxon>Pseudomonadati</taxon>
        <taxon>Pseudomonadota</taxon>
        <taxon>Alphaproteobacteria</taxon>
        <taxon>Hyphomicrobiales</taxon>
        <taxon>Alsobacteraceae</taxon>
        <taxon>Alsobacter</taxon>
    </lineage>
</organism>
<evidence type="ECO:0000313" key="2">
    <source>
        <dbReference type="EMBL" id="PSC03052.1"/>
    </source>
</evidence>
<dbReference type="Proteomes" id="UP000239772">
    <property type="component" value="Unassembled WGS sequence"/>
</dbReference>
<feature type="transmembrane region" description="Helical" evidence="1">
    <location>
        <begin position="64"/>
        <end position="82"/>
    </location>
</feature>
<dbReference type="Pfam" id="PF19447">
    <property type="entry name" value="DUF5985"/>
    <property type="match status" value="1"/>
</dbReference>
<feature type="transmembrane region" description="Helical" evidence="1">
    <location>
        <begin position="6"/>
        <end position="28"/>
    </location>
</feature>
<sequence length="90" mass="10117">MTAQAIDFTSGLTAMGFLTSALFFLRFWTRARDGLFLAFAAAFALLALEQGVGTWFNAIREEQGWVYLLRLAAFLVIIVSVIRKNREAPR</sequence>
<dbReference type="InterPro" id="IPR046027">
    <property type="entry name" value="DUF5985"/>
</dbReference>
<proteinExistence type="predicted"/>
<keyword evidence="1" id="KW-1133">Transmembrane helix</keyword>
<keyword evidence="1" id="KW-0472">Membrane</keyword>
<protein>
    <submittedName>
        <fullName evidence="2">Uncharacterized protein</fullName>
    </submittedName>
</protein>
<evidence type="ECO:0000313" key="3">
    <source>
        <dbReference type="Proteomes" id="UP000239772"/>
    </source>
</evidence>
<dbReference type="AlphaFoldDB" id="A0A2T1HN36"/>
<reference evidence="3" key="1">
    <citation type="submission" date="2018-03" db="EMBL/GenBank/DDBJ databases">
        <authorList>
            <person name="Sun L."/>
            <person name="Liu H."/>
            <person name="Chen W."/>
            <person name="Huang K."/>
            <person name="Liu W."/>
            <person name="Gao X."/>
        </authorList>
    </citation>
    <scope>NUCLEOTIDE SEQUENCE [LARGE SCALE GENOMIC DNA]</scope>
    <source>
        <strain evidence="3">SH9</strain>
    </source>
</reference>
<evidence type="ECO:0000256" key="1">
    <source>
        <dbReference type="SAM" id="Phobius"/>
    </source>
</evidence>
<keyword evidence="3" id="KW-1185">Reference proteome</keyword>